<dbReference type="STRING" id="1075402.AN216_20625"/>
<organism evidence="5 6">
    <name type="scientific">Streptomyces oceani</name>
    <dbReference type="NCBI Taxonomy" id="1075402"/>
    <lineage>
        <taxon>Bacteria</taxon>
        <taxon>Bacillati</taxon>
        <taxon>Actinomycetota</taxon>
        <taxon>Actinomycetes</taxon>
        <taxon>Kitasatosporales</taxon>
        <taxon>Streptomycetaceae</taxon>
        <taxon>Streptomyces</taxon>
    </lineage>
</organism>
<dbReference type="InterPro" id="IPR050194">
    <property type="entry name" value="Glycosyltransferase_grp1"/>
</dbReference>
<feature type="domain" description="Glycosyltransferase subfamily 4-like N-terminal" evidence="4">
    <location>
        <begin position="10"/>
        <end position="192"/>
    </location>
</feature>
<dbReference type="PATRIC" id="fig|1075402.3.peg.306"/>
<dbReference type="Pfam" id="PF13439">
    <property type="entry name" value="Glyco_transf_4"/>
    <property type="match status" value="1"/>
</dbReference>
<dbReference type="Proteomes" id="UP000176101">
    <property type="component" value="Unassembled WGS sequence"/>
</dbReference>
<dbReference type="PANTHER" id="PTHR45947:SF3">
    <property type="entry name" value="SULFOQUINOVOSYL TRANSFERASE SQD2"/>
    <property type="match status" value="1"/>
</dbReference>
<comment type="caution">
    <text evidence="5">The sequence shown here is derived from an EMBL/GenBank/DDBJ whole genome shotgun (WGS) entry which is preliminary data.</text>
</comment>
<keyword evidence="1" id="KW-0328">Glycosyltransferase</keyword>
<dbReference type="GO" id="GO:0016758">
    <property type="term" value="F:hexosyltransferase activity"/>
    <property type="evidence" value="ECO:0007669"/>
    <property type="project" value="TreeGrafter"/>
</dbReference>
<dbReference type="OrthoDB" id="9802525at2"/>
<dbReference type="Gene3D" id="3.40.50.2000">
    <property type="entry name" value="Glycogen Phosphorylase B"/>
    <property type="match status" value="2"/>
</dbReference>
<evidence type="ECO:0000259" key="4">
    <source>
        <dbReference type="Pfam" id="PF13439"/>
    </source>
</evidence>
<dbReference type="PANTHER" id="PTHR45947">
    <property type="entry name" value="SULFOQUINOVOSYL TRANSFERASE SQD2"/>
    <property type="match status" value="1"/>
</dbReference>
<protein>
    <recommendedName>
        <fullName evidence="4">Glycosyltransferase subfamily 4-like N-terminal domain-containing protein</fullName>
    </recommendedName>
</protein>
<dbReference type="InterPro" id="IPR028098">
    <property type="entry name" value="Glyco_trans_4-like_N"/>
</dbReference>
<name>A0A1E7JXU1_9ACTN</name>
<evidence type="ECO:0000256" key="1">
    <source>
        <dbReference type="ARBA" id="ARBA00022676"/>
    </source>
</evidence>
<evidence type="ECO:0000256" key="3">
    <source>
        <dbReference type="SAM" id="MobiDB-lite"/>
    </source>
</evidence>
<dbReference type="SUPFAM" id="SSF53756">
    <property type="entry name" value="UDP-Glycosyltransferase/glycogen phosphorylase"/>
    <property type="match status" value="1"/>
</dbReference>
<accession>A0A1E7JXU1</accession>
<gene>
    <name evidence="5" type="ORF">AN216_20625</name>
</gene>
<keyword evidence="6" id="KW-1185">Reference proteome</keyword>
<proteinExistence type="predicted"/>
<sequence length="431" mass="46668">MELLRTPRAGGQVKCWERLAEAAAGLDPGELGVDLTVYVLGARYTVQPLSPAVRFVALPPLLATGRLPIAAGVDVTDLAPYRVDLARLLRGHTVWHLTHLFAFTATAARMRYRPRMVASVHTDVPALAAALLHGTDPRAARLTRTLLSRRRDRFLRLCDHTLVAEPEQRAELASVVGPERLSLLGRGVSPERFHPDPTARPEFLRRHGIPEGETLVLFAGRADASKRPLLVAEAVRRLRARGRAVRLVVAGDGPDTPHVRELLPDGSVLLGVLPQHELARSYAACDLLAFPSRSETIGNVVGEALASGLPVVLPAGARTGRWLSRPVSDRSEPEPADVASDGPGRGPPYGLGHVPPDGLLVTDGTVGGWTAALERLVDRPRLRARMSEQARLGARHGLRDWTRVLTEDVLPRWTVPATQPSGARRHPADGE</sequence>
<dbReference type="Pfam" id="PF13692">
    <property type="entry name" value="Glyco_trans_1_4"/>
    <property type="match status" value="1"/>
</dbReference>
<dbReference type="GO" id="GO:1901137">
    <property type="term" value="P:carbohydrate derivative biosynthetic process"/>
    <property type="evidence" value="ECO:0007669"/>
    <property type="project" value="UniProtKB-ARBA"/>
</dbReference>
<dbReference type="AlphaFoldDB" id="A0A1E7JXU1"/>
<reference evidence="5 6" key="1">
    <citation type="journal article" date="2016" name="Front. Microbiol.">
        <title>Comparative Genomics Analysis of Streptomyces Species Reveals Their Adaptation to the Marine Environment and Their Diversity at the Genomic Level.</title>
        <authorList>
            <person name="Tian X."/>
            <person name="Zhang Z."/>
            <person name="Yang T."/>
            <person name="Chen M."/>
            <person name="Li J."/>
            <person name="Chen F."/>
            <person name="Yang J."/>
            <person name="Li W."/>
            <person name="Zhang B."/>
            <person name="Zhang Z."/>
            <person name="Wu J."/>
            <person name="Zhang C."/>
            <person name="Long L."/>
            <person name="Xiao J."/>
        </authorList>
    </citation>
    <scope>NUCLEOTIDE SEQUENCE [LARGE SCALE GENOMIC DNA]</scope>
    <source>
        <strain evidence="5 6">SCSIO 02100</strain>
    </source>
</reference>
<evidence type="ECO:0000313" key="6">
    <source>
        <dbReference type="Proteomes" id="UP000176101"/>
    </source>
</evidence>
<dbReference type="EMBL" id="LJGU01000141">
    <property type="protein sequence ID" value="OEU96430.1"/>
    <property type="molecule type" value="Genomic_DNA"/>
</dbReference>
<keyword evidence="2" id="KW-0808">Transferase</keyword>
<evidence type="ECO:0000313" key="5">
    <source>
        <dbReference type="EMBL" id="OEU96430.1"/>
    </source>
</evidence>
<feature type="region of interest" description="Disordered" evidence="3">
    <location>
        <begin position="323"/>
        <end position="357"/>
    </location>
</feature>
<evidence type="ECO:0000256" key="2">
    <source>
        <dbReference type="ARBA" id="ARBA00022679"/>
    </source>
</evidence>